<gene>
    <name evidence="1" type="ORF">BOKJ2_LOCUS3827</name>
</gene>
<dbReference type="Proteomes" id="UP000783686">
    <property type="component" value="Unassembled WGS sequence"/>
</dbReference>
<comment type="caution">
    <text evidence="1">The sequence shown here is derived from an EMBL/GenBank/DDBJ whole genome shotgun (WGS) entry which is preliminary data.</text>
</comment>
<dbReference type="OrthoDB" id="10611854at2759"/>
<evidence type="ECO:0000313" key="1">
    <source>
        <dbReference type="EMBL" id="CAD5211704.1"/>
    </source>
</evidence>
<dbReference type="EMBL" id="CAJFCW020000002">
    <property type="protein sequence ID" value="CAG9094143.1"/>
    <property type="molecule type" value="Genomic_DNA"/>
</dbReference>
<dbReference type="Proteomes" id="UP000614601">
    <property type="component" value="Unassembled WGS sequence"/>
</dbReference>
<dbReference type="EMBL" id="CAJFDH010000002">
    <property type="protein sequence ID" value="CAD5211704.1"/>
    <property type="molecule type" value="Genomic_DNA"/>
</dbReference>
<accession>A0A811K6T1</accession>
<keyword evidence="2" id="KW-1185">Reference proteome</keyword>
<reference evidence="1" key="1">
    <citation type="submission" date="2020-09" db="EMBL/GenBank/DDBJ databases">
        <authorList>
            <person name="Kikuchi T."/>
        </authorList>
    </citation>
    <scope>NUCLEOTIDE SEQUENCE</scope>
    <source>
        <strain evidence="1">SH1</strain>
    </source>
</reference>
<evidence type="ECO:0000313" key="2">
    <source>
        <dbReference type="Proteomes" id="UP000614601"/>
    </source>
</evidence>
<organism evidence="1 2">
    <name type="scientific">Bursaphelenchus okinawaensis</name>
    <dbReference type="NCBI Taxonomy" id="465554"/>
    <lineage>
        <taxon>Eukaryota</taxon>
        <taxon>Metazoa</taxon>
        <taxon>Ecdysozoa</taxon>
        <taxon>Nematoda</taxon>
        <taxon>Chromadorea</taxon>
        <taxon>Rhabditida</taxon>
        <taxon>Tylenchina</taxon>
        <taxon>Tylenchomorpha</taxon>
        <taxon>Aphelenchoidea</taxon>
        <taxon>Aphelenchoididae</taxon>
        <taxon>Bursaphelenchus</taxon>
    </lineage>
</organism>
<dbReference type="AlphaFoldDB" id="A0A811K6T1"/>
<proteinExistence type="predicted"/>
<name>A0A811K6T1_9BILA</name>
<protein>
    <submittedName>
        <fullName evidence="1">Uncharacterized protein</fullName>
    </submittedName>
</protein>
<sequence>MGVTVYFVDRVGYVIGKFVSYVEGAVADVVTDAASAILPHQVKSEIVVYIRCWRQGEYSLVEPKTEVAQLAKDNVYSIEVTIDTAAKTRFLIVTDQYKFLKIFEDNYLSPREMMATLKLMNVRSEMIIHFVIVDGDEFVDIVDTNSNYKIWGQTVIAVVALEAEITMYTSDDIPKGILDSIDMGSAVYKSPSLIKQLTTNNDITNDEWDIFHDEFLKPFAKLAPKKVLNRTQLMTFLYLLAEYLEDRHVGVVLIKEEVIDKLLVLAEQINIEITKTNKTKLIDFFHQAFSRYLLVEDTKRMARMEVIVHVYLPDFNVQRMKIPVNEVVTTNDLVNAVVRRKRGFESKHLTRMSFFNGEELVSIDGNRLVHPEFEYSMTLKMEESLCILMDEDCKVLTMFTYDESDLMVSELLDCVKEDYQLYADNIMGIFYVRNGQIVNLRQCEALETLSEVFVQIYNGPYKDLNNQKSFEKLPDMLRFSKDNILNTSSDKEKLLKNLKNNVAVDGKELLRLAFYVCWNAYITLRKNFDDAESEMLVNYNFNFSKRLKNRLKARECKIRDYYVDYFNFAWNMVYMRVYHQRVQAIQKLSRKQVSTNFEKNPHFVFFSSHTSMDDKKASRKATKAFTCDVVTCDNKWVDNFVFDNHTFSLQLLERLAKRFEQPVECVWLGTIDGRSYDTVTSESISENNVYAFITFVKRIEDGGAPLVSIPSSYPQTLNEILEKKGKHLIEKVRERSLSIQDKTDILCNIMFTFYEEYPYRCPYPTEIGVYINFILQKEGDDLYKDICHVADEDGKNLCVTVMNSFQPLYSNLRIHTMKQIAAGLVTPQFISLYREPKMVGEEDIIVLEDDDEGEQVVKNVCVKAETDVWHTIDEIIMDTDEEGDKENSSGDVEIRFRNIDVKN</sequence>